<feature type="transmembrane region" description="Helical" evidence="7">
    <location>
        <begin position="104"/>
        <end position="126"/>
    </location>
</feature>
<dbReference type="InterPro" id="IPR010651">
    <property type="entry name" value="Sugar_transport"/>
</dbReference>
<dbReference type="Proteomes" id="UP001176961">
    <property type="component" value="Unassembled WGS sequence"/>
</dbReference>
<keyword evidence="9" id="KW-1185">Reference proteome</keyword>
<keyword evidence="4 7" id="KW-1133">Transmembrane helix</keyword>
<dbReference type="GO" id="GO:0015144">
    <property type="term" value="F:carbohydrate transmembrane transporter activity"/>
    <property type="evidence" value="ECO:0007669"/>
    <property type="project" value="InterPro"/>
</dbReference>
<comment type="subcellular location">
    <subcellularLocation>
        <location evidence="1">Membrane</location>
        <topology evidence="1">Multi-pass membrane protein</topology>
    </subcellularLocation>
</comment>
<gene>
    <name evidence="8" type="ORF">CYNAS_LOCUS16359</name>
</gene>
<proteinExistence type="inferred from homology"/>
<feature type="compositionally biased region" description="Polar residues" evidence="6">
    <location>
        <begin position="173"/>
        <end position="190"/>
    </location>
</feature>
<keyword evidence="3 7" id="KW-0812">Transmembrane</keyword>
<reference evidence="8" key="1">
    <citation type="submission" date="2023-07" db="EMBL/GenBank/DDBJ databases">
        <authorList>
            <consortium name="CYATHOMIX"/>
        </authorList>
    </citation>
    <scope>NUCLEOTIDE SEQUENCE</scope>
    <source>
        <strain evidence="8">N/A</strain>
    </source>
</reference>
<dbReference type="AlphaFoldDB" id="A0AA36H5Z5"/>
<evidence type="ECO:0000256" key="1">
    <source>
        <dbReference type="ARBA" id="ARBA00004141"/>
    </source>
</evidence>
<feature type="transmembrane region" description="Helical" evidence="7">
    <location>
        <begin position="49"/>
        <end position="69"/>
    </location>
</feature>
<feature type="region of interest" description="Disordered" evidence="6">
    <location>
        <begin position="162"/>
        <end position="190"/>
    </location>
</feature>
<feature type="transmembrane region" description="Helical" evidence="7">
    <location>
        <begin position="332"/>
        <end position="351"/>
    </location>
</feature>
<evidence type="ECO:0000256" key="2">
    <source>
        <dbReference type="ARBA" id="ARBA00005731"/>
    </source>
</evidence>
<dbReference type="PANTHER" id="PTHR16119:SF18">
    <property type="entry name" value="TRANSMEMBRANE PROTEIN 144 HOMOLOG"/>
    <property type="match status" value="1"/>
</dbReference>
<evidence type="ECO:0000313" key="9">
    <source>
        <dbReference type="Proteomes" id="UP001176961"/>
    </source>
</evidence>
<dbReference type="EMBL" id="CATQJL010000305">
    <property type="protein sequence ID" value="CAJ0604376.1"/>
    <property type="molecule type" value="Genomic_DNA"/>
</dbReference>
<feature type="transmembrane region" description="Helical" evidence="7">
    <location>
        <begin position="202"/>
        <end position="220"/>
    </location>
</feature>
<evidence type="ECO:0000256" key="5">
    <source>
        <dbReference type="ARBA" id="ARBA00023136"/>
    </source>
</evidence>
<dbReference type="InterPro" id="IPR012435">
    <property type="entry name" value="TMEM144"/>
</dbReference>
<feature type="transmembrane region" description="Helical" evidence="7">
    <location>
        <begin position="273"/>
        <end position="294"/>
    </location>
</feature>
<comment type="similarity">
    <text evidence="2">Belongs to the TMEM144 family.</text>
</comment>
<sequence length="354" mass="38998">MSGVAATIAPEVVQSFGSVALGYVALLVSCASFGMMFTPLKRYDTKDGLFVQWVECSVVLVVGFIINVIRGFPQFEWIAGIGGFLYATGNVFSVPVVNGLGMGIGFLIWGSMQIIVGWSVARFGLFGWVEGTQVKHTIINYIGILIVLVSGVLFLFVKQEDHKPKTSPYDGEQGTNLNVESNQKSPADNSQMIDKSQLVKKIPYVLMTCVLAVLHGLMMTPLEVLQQRQPSTDEYRVFDYIWSFYSTVFVFSTLYFFLYCAIRREKAYISRELVIPSALYGLLWSSGMTFWFLSSHKLSQVVAYPITTRLPAIISAIADVVIFKSIAGRNNLLFLAGAIGVGIIGVLLIALSNL</sequence>
<accession>A0AA36H5Z5</accession>
<keyword evidence="5 7" id="KW-0472">Membrane</keyword>
<dbReference type="GO" id="GO:0016020">
    <property type="term" value="C:membrane"/>
    <property type="evidence" value="ECO:0007669"/>
    <property type="project" value="UniProtKB-SubCell"/>
</dbReference>
<feature type="transmembrane region" description="Helical" evidence="7">
    <location>
        <begin position="306"/>
        <end position="323"/>
    </location>
</feature>
<evidence type="ECO:0000256" key="3">
    <source>
        <dbReference type="ARBA" id="ARBA00022692"/>
    </source>
</evidence>
<evidence type="ECO:0000256" key="4">
    <source>
        <dbReference type="ARBA" id="ARBA00022989"/>
    </source>
</evidence>
<name>A0AA36H5Z5_CYLNA</name>
<comment type="caution">
    <text evidence="8">The sequence shown here is derived from an EMBL/GenBank/DDBJ whole genome shotgun (WGS) entry which is preliminary data.</text>
</comment>
<dbReference type="Pfam" id="PF07857">
    <property type="entry name" value="TMEM144"/>
    <property type="match status" value="1"/>
</dbReference>
<feature type="transmembrane region" description="Helical" evidence="7">
    <location>
        <begin position="20"/>
        <end position="37"/>
    </location>
</feature>
<evidence type="ECO:0000256" key="7">
    <source>
        <dbReference type="SAM" id="Phobius"/>
    </source>
</evidence>
<feature type="transmembrane region" description="Helical" evidence="7">
    <location>
        <begin position="138"/>
        <end position="157"/>
    </location>
</feature>
<evidence type="ECO:0008006" key="10">
    <source>
        <dbReference type="Google" id="ProtNLM"/>
    </source>
</evidence>
<evidence type="ECO:0000313" key="8">
    <source>
        <dbReference type="EMBL" id="CAJ0604376.1"/>
    </source>
</evidence>
<protein>
    <recommendedName>
        <fullName evidence="10">Transmembrane protein 144</fullName>
    </recommendedName>
</protein>
<dbReference type="PANTHER" id="PTHR16119">
    <property type="entry name" value="TRANSMEMBRANE PROTEIN 144"/>
    <property type="match status" value="1"/>
</dbReference>
<evidence type="ECO:0000256" key="6">
    <source>
        <dbReference type="SAM" id="MobiDB-lite"/>
    </source>
</evidence>
<organism evidence="8 9">
    <name type="scientific">Cylicocyclus nassatus</name>
    <name type="common">Nematode worm</name>
    <dbReference type="NCBI Taxonomy" id="53992"/>
    <lineage>
        <taxon>Eukaryota</taxon>
        <taxon>Metazoa</taxon>
        <taxon>Ecdysozoa</taxon>
        <taxon>Nematoda</taxon>
        <taxon>Chromadorea</taxon>
        <taxon>Rhabditida</taxon>
        <taxon>Rhabditina</taxon>
        <taxon>Rhabditomorpha</taxon>
        <taxon>Strongyloidea</taxon>
        <taxon>Strongylidae</taxon>
        <taxon>Cylicocyclus</taxon>
    </lineage>
</organism>
<feature type="transmembrane region" description="Helical" evidence="7">
    <location>
        <begin position="75"/>
        <end position="97"/>
    </location>
</feature>
<feature type="transmembrane region" description="Helical" evidence="7">
    <location>
        <begin position="240"/>
        <end position="261"/>
    </location>
</feature>